<keyword evidence="2 6" id="KW-0540">Nuclease</keyword>
<protein>
    <recommendedName>
        <fullName evidence="6 7">Ribonuclease P protein component</fullName>
        <shortName evidence="6">RNase P protein</shortName>
        <shortName evidence="6">RNaseP protein</shortName>
        <ecNumber evidence="6 7">3.1.26.5</ecNumber>
    </recommendedName>
    <alternativeName>
        <fullName evidence="6">Protein C5</fullName>
    </alternativeName>
</protein>
<gene>
    <name evidence="6 8" type="primary">rnpA</name>
    <name evidence="8" type="ORF">GCM10011401_00750</name>
</gene>
<proteinExistence type="inferred from homology"/>
<dbReference type="GO" id="GO:0004526">
    <property type="term" value="F:ribonuclease P activity"/>
    <property type="evidence" value="ECO:0007669"/>
    <property type="project" value="UniProtKB-UniRule"/>
</dbReference>
<dbReference type="EMBL" id="BMIS01000001">
    <property type="protein sequence ID" value="GGE57873.1"/>
    <property type="molecule type" value="Genomic_DNA"/>
</dbReference>
<evidence type="ECO:0000313" key="9">
    <source>
        <dbReference type="Proteomes" id="UP000633136"/>
    </source>
</evidence>
<dbReference type="NCBIfam" id="TIGR00188">
    <property type="entry name" value="rnpA"/>
    <property type="match status" value="1"/>
</dbReference>
<reference evidence="8" key="1">
    <citation type="journal article" date="2014" name="Int. J. Syst. Evol. Microbiol.">
        <title>Complete genome sequence of Corynebacterium casei LMG S-19264T (=DSM 44701T), isolated from a smear-ripened cheese.</title>
        <authorList>
            <consortium name="US DOE Joint Genome Institute (JGI-PGF)"/>
            <person name="Walter F."/>
            <person name="Albersmeier A."/>
            <person name="Kalinowski J."/>
            <person name="Ruckert C."/>
        </authorList>
    </citation>
    <scope>NUCLEOTIDE SEQUENCE</scope>
    <source>
        <strain evidence="8">CGMCC 1.15388</strain>
    </source>
</reference>
<keyword evidence="5 6" id="KW-0694">RNA-binding</keyword>
<dbReference type="GO" id="GO:0030677">
    <property type="term" value="C:ribonuclease P complex"/>
    <property type="evidence" value="ECO:0007669"/>
    <property type="project" value="TreeGrafter"/>
</dbReference>
<evidence type="ECO:0000256" key="7">
    <source>
        <dbReference type="NCBIfam" id="TIGR00188"/>
    </source>
</evidence>
<dbReference type="AlphaFoldDB" id="A0A917AKB4"/>
<dbReference type="InterPro" id="IPR014721">
    <property type="entry name" value="Ribsml_uS5_D2-typ_fold_subgr"/>
</dbReference>
<evidence type="ECO:0000256" key="2">
    <source>
        <dbReference type="ARBA" id="ARBA00022722"/>
    </source>
</evidence>
<comment type="caution">
    <text evidence="8">The sequence shown here is derived from an EMBL/GenBank/DDBJ whole genome shotgun (WGS) entry which is preliminary data.</text>
</comment>
<dbReference type="Proteomes" id="UP000633136">
    <property type="component" value="Unassembled WGS sequence"/>
</dbReference>
<organism evidence="8 9">
    <name type="scientific">Nesterenkonia cremea</name>
    <dbReference type="NCBI Taxonomy" id="1882340"/>
    <lineage>
        <taxon>Bacteria</taxon>
        <taxon>Bacillati</taxon>
        <taxon>Actinomycetota</taxon>
        <taxon>Actinomycetes</taxon>
        <taxon>Micrococcales</taxon>
        <taxon>Micrococcaceae</taxon>
        <taxon>Nesterenkonia</taxon>
    </lineage>
</organism>
<keyword evidence="1 6" id="KW-0819">tRNA processing</keyword>
<evidence type="ECO:0000256" key="4">
    <source>
        <dbReference type="ARBA" id="ARBA00022801"/>
    </source>
</evidence>
<reference evidence="8" key="2">
    <citation type="submission" date="2020-09" db="EMBL/GenBank/DDBJ databases">
        <authorList>
            <person name="Sun Q."/>
            <person name="Zhou Y."/>
        </authorList>
    </citation>
    <scope>NUCLEOTIDE SEQUENCE</scope>
    <source>
        <strain evidence="8">CGMCC 1.15388</strain>
    </source>
</reference>
<dbReference type="GO" id="GO:0001682">
    <property type="term" value="P:tRNA 5'-leader removal"/>
    <property type="evidence" value="ECO:0007669"/>
    <property type="project" value="UniProtKB-UniRule"/>
</dbReference>
<keyword evidence="3 6" id="KW-0255">Endonuclease</keyword>
<comment type="similarity">
    <text evidence="6">Belongs to the RnpA family.</text>
</comment>
<evidence type="ECO:0000256" key="3">
    <source>
        <dbReference type="ARBA" id="ARBA00022759"/>
    </source>
</evidence>
<keyword evidence="4 6" id="KW-0378">Hydrolase</keyword>
<keyword evidence="9" id="KW-1185">Reference proteome</keyword>
<comment type="subunit">
    <text evidence="6">Consists of a catalytic RNA component (M1 or rnpB) and a protein subunit.</text>
</comment>
<dbReference type="HAMAP" id="MF_00227">
    <property type="entry name" value="RNase_P"/>
    <property type="match status" value="1"/>
</dbReference>
<comment type="catalytic activity">
    <reaction evidence="6">
        <text>Endonucleolytic cleavage of RNA, removing 5'-extranucleotides from tRNA precursor.</text>
        <dbReference type="EC" id="3.1.26.5"/>
    </reaction>
</comment>
<evidence type="ECO:0000256" key="1">
    <source>
        <dbReference type="ARBA" id="ARBA00022694"/>
    </source>
</evidence>
<dbReference type="GO" id="GO:0000049">
    <property type="term" value="F:tRNA binding"/>
    <property type="evidence" value="ECO:0007669"/>
    <property type="project" value="UniProtKB-UniRule"/>
</dbReference>
<dbReference type="InterPro" id="IPR020568">
    <property type="entry name" value="Ribosomal_Su5_D2-typ_SF"/>
</dbReference>
<evidence type="ECO:0000256" key="5">
    <source>
        <dbReference type="ARBA" id="ARBA00022884"/>
    </source>
</evidence>
<evidence type="ECO:0000256" key="6">
    <source>
        <dbReference type="HAMAP-Rule" id="MF_00227"/>
    </source>
</evidence>
<dbReference type="SUPFAM" id="SSF54211">
    <property type="entry name" value="Ribosomal protein S5 domain 2-like"/>
    <property type="match status" value="1"/>
</dbReference>
<comment type="function">
    <text evidence="6">RNaseP catalyzes the removal of the 5'-leader sequence from pre-tRNA to produce the mature 5'-terminus. It can also cleave other RNA substrates such as 4.5S RNA. The protein component plays an auxiliary but essential role in vivo by binding to the 5'-leader sequence and broadening the substrate specificity of the ribozyme.</text>
</comment>
<dbReference type="Gene3D" id="3.30.230.10">
    <property type="match status" value="1"/>
</dbReference>
<accession>A0A917AKB4</accession>
<name>A0A917AKB4_9MICC</name>
<dbReference type="InterPro" id="IPR000100">
    <property type="entry name" value="RNase_P"/>
</dbReference>
<dbReference type="GO" id="GO:0042781">
    <property type="term" value="F:3'-tRNA processing endoribonuclease activity"/>
    <property type="evidence" value="ECO:0007669"/>
    <property type="project" value="TreeGrafter"/>
</dbReference>
<dbReference type="PANTHER" id="PTHR33992:SF1">
    <property type="entry name" value="RIBONUCLEASE P PROTEIN COMPONENT"/>
    <property type="match status" value="1"/>
</dbReference>
<dbReference type="Pfam" id="PF00825">
    <property type="entry name" value="Ribonuclease_P"/>
    <property type="match status" value="1"/>
</dbReference>
<dbReference type="PANTHER" id="PTHR33992">
    <property type="entry name" value="RIBONUCLEASE P PROTEIN COMPONENT"/>
    <property type="match status" value="1"/>
</dbReference>
<evidence type="ECO:0000313" key="8">
    <source>
        <dbReference type="EMBL" id="GGE57873.1"/>
    </source>
</evidence>
<dbReference type="EC" id="3.1.26.5" evidence="6 7"/>
<dbReference type="RefSeq" id="WP_188682001.1">
    <property type="nucleotide sequence ID" value="NZ_BMIS01000001.1"/>
</dbReference>
<sequence>MLPRDHRLTASRDFGAVMRRGARAGGSAVVVTVLFRQTEPDTERDAEPAPWRGGLIVSKAVGNAVVRHRTQRRLRHILAELMAEPGLIPEGVGVDVVVRALQQVPETSHEELLGEVRSGIRRAVKKARRHLERTDA</sequence>